<reference evidence="2" key="1">
    <citation type="journal article" date="2014" name="Int. J. Syst. Evol. Microbiol.">
        <title>Complete genome sequence of Corynebacterium casei LMG S-19264T (=DSM 44701T), isolated from a smear-ripened cheese.</title>
        <authorList>
            <consortium name="US DOE Joint Genome Institute (JGI-PGF)"/>
            <person name="Walter F."/>
            <person name="Albersmeier A."/>
            <person name="Kalinowski J."/>
            <person name="Ruckert C."/>
        </authorList>
    </citation>
    <scope>NUCLEOTIDE SEQUENCE</scope>
    <source>
        <strain evidence="2">JCM 19831</strain>
    </source>
</reference>
<sequence length="370" mass="40370">MAAVGIAPHNDPDAVRWVAIRHAEEHIHIVATLVRQDGATVWAWNERLKAQAAARDLEERYGLYKVGPSDRTSHRRPGAAERNKSERQGLSVIPRDRLRHEVRGAAAAAVSEAEFFAALRAAGVLVRLRHSNADPDEVTGYAVGLPGHHTATGDTVWYSGGRLAPDLTLPRLRGRWPDVTGPPSGIRRRTMPAGRRADAFLRAASALRHATEKLPIDEATEDPSALIQSVGDILTLTARAFEGRNGGPLTEAAEAFDRAVREPYRHRTRRSRPADDLRSLSRLIAVAGRITGDRDTAAALHLVLQLSRFADSLADLREAQQRLHQARTARQTAQQLRTIATTGTALSPADERAPLQVPDPGASARRTHVT</sequence>
<name>A0A917UAJ7_9ACTN</name>
<comment type="caution">
    <text evidence="2">The sequence shown here is derived from an EMBL/GenBank/DDBJ whole genome shotgun (WGS) entry which is preliminary data.</text>
</comment>
<keyword evidence="3" id="KW-1185">Reference proteome</keyword>
<evidence type="ECO:0000313" key="3">
    <source>
        <dbReference type="Proteomes" id="UP000642070"/>
    </source>
</evidence>
<dbReference type="RefSeq" id="WP_190255068.1">
    <property type="nucleotide sequence ID" value="NZ_BMPI01000050.1"/>
</dbReference>
<organism evidence="2 3">
    <name type="scientific">Dactylosporangium sucinum</name>
    <dbReference type="NCBI Taxonomy" id="1424081"/>
    <lineage>
        <taxon>Bacteria</taxon>
        <taxon>Bacillati</taxon>
        <taxon>Actinomycetota</taxon>
        <taxon>Actinomycetes</taxon>
        <taxon>Micromonosporales</taxon>
        <taxon>Micromonosporaceae</taxon>
        <taxon>Dactylosporangium</taxon>
    </lineage>
</organism>
<evidence type="ECO:0000256" key="1">
    <source>
        <dbReference type="SAM" id="MobiDB-lite"/>
    </source>
</evidence>
<feature type="compositionally biased region" description="Basic and acidic residues" evidence="1">
    <location>
        <begin position="78"/>
        <end position="87"/>
    </location>
</feature>
<feature type="region of interest" description="Disordered" evidence="1">
    <location>
        <begin position="66"/>
        <end position="90"/>
    </location>
</feature>
<proteinExistence type="predicted"/>
<evidence type="ECO:0000313" key="2">
    <source>
        <dbReference type="EMBL" id="GGM64876.1"/>
    </source>
</evidence>
<protein>
    <recommendedName>
        <fullName evidence="4">Relaxase/mobilization nuclease family protein</fullName>
    </recommendedName>
</protein>
<reference evidence="2" key="2">
    <citation type="submission" date="2020-09" db="EMBL/GenBank/DDBJ databases">
        <authorList>
            <person name="Sun Q."/>
            <person name="Ohkuma M."/>
        </authorList>
    </citation>
    <scope>NUCLEOTIDE SEQUENCE</scope>
    <source>
        <strain evidence="2">JCM 19831</strain>
    </source>
</reference>
<dbReference type="AlphaFoldDB" id="A0A917UAJ7"/>
<gene>
    <name evidence="2" type="ORF">GCM10007977_077910</name>
</gene>
<feature type="region of interest" description="Disordered" evidence="1">
    <location>
        <begin position="342"/>
        <end position="370"/>
    </location>
</feature>
<dbReference type="EMBL" id="BMPI01000050">
    <property type="protein sequence ID" value="GGM64876.1"/>
    <property type="molecule type" value="Genomic_DNA"/>
</dbReference>
<dbReference type="Proteomes" id="UP000642070">
    <property type="component" value="Unassembled WGS sequence"/>
</dbReference>
<evidence type="ECO:0008006" key="4">
    <source>
        <dbReference type="Google" id="ProtNLM"/>
    </source>
</evidence>
<accession>A0A917UAJ7</accession>